<keyword evidence="5" id="KW-0109">Calcium transport</keyword>
<feature type="chain" id="PRO_5034965074" description="Store-operated calcium entry-associated regulatory factor" evidence="15">
    <location>
        <begin position="19"/>
        <end position="299"/>
    </location>
</feature>
<evidence type="ECO:0000256" key="3">
    <source>
        <dbReference type="ARBA" id="ARBA00016584"/>
    </source>
</evidence>
<evidence type="ECO:0000256" key="9">
    <source>
        <dbReference type="ARBA" id="ARBA00022837"/>
    </source>
</evidence>
<keyword evidence="9" id="KW-0106">Calcium</keyword>
<dbReference type="GO" id="GO:0005789">
    <property type="term" value="C:endoplasmic reticulum membrane"/>
    <property type="evidence" value="ECO:0007669"/>
    <property type="project" value="UniProtKB-SubCell"/>
</dbReference>
<feature type="region of interest" description="Disordered" evidence="14">
    <location>
        <begin position="241"/>
        <end position="299"/>
    </location>
</feature>
<feature type="compositionally biased region" description="Pro residues" evidence="14">
    <location>
        <begin position="200"/>
        <end position="209"/>
    </location>
</feature>
<dbReference type="InterPro" id="IPR009567">
    <property type="entry name" value="SARAF"/>
</dbReference>
<evidence type="ECO:0000256" key="10">
    <source>
        <dbReference type="ARBA" id="ARBA00022989"/>
    </source>
</evidence>
<keyword evidence="17" id="KW-1185">Reference proteome</keyword>
<evidence type="ECO:0000256" key="7">
    <source>
        <dbReference type="ARBA" id="ARBA00022729"/>
    </source>
</evidence>
<evidence type="ECO:0000313" key="17">
    <source>
        <dbReference type="Proteomes" id="UP000562929"/>
    </source>
</evidence>
<evidence type="ECO:0000256" key="6">
    <source>
        <dbReference type="ARBA" id="ARBA00022692"/>
    </source>
</evidence>
<feature type="compositionally biased region" description="Polar residues" evidence="14">
    <location>
        <begin position="211"/>
        <end position="225"/>
    </location>
</feature>
<evidence type="ECO:0000256" key="1">
    <source>
        <dbReference type="ARBA" id="ARBA00004115"/>
    </source>
</evidence>
<evidence type="ECO:0000256" key="5">
    <source>
        <dbReference type="ARBA" id="ARBA00022568"/>
    </source>
</evidence>
<proteinExistence type="inferred from homology"/>
<keyword evidence="8" id="KW-0256">Endoplasmic reticulum</keyword>
<evidence type="ECO:0000256" key="12">
    <source>
        <dbReference type="ARBA" id="ARBA00023136"/>
    </source>
</evidence>
<feature type="signal peptide" evidence="15">
    <location>
        <begin position="1"/>
        <end position="18"/>
    </location>
</feature>
<evidence type="ECO:0000256" key="8">
    <source>
        <dbReference type="ARBA" id="ARBA00022824"/>
    </source>
</evidence>
<protein>
    <recommendedName>
        <fullName evidence="3">Store-operated calcium entry-associated regulatory factor</fullName>
    </recommendedName>
    <alternativeName>
        <fullName evidence="13">Transmembrane protein 66</fullName>
    </alternativeName>
</protein>
<comment type="subcellular location">
    <subcellularLocation>
        <location evidence="1">Endoplasmic reticulum membrane</location>
        <topology evidence="1">Single-pass type I membrane protein</topology>
    </subcellularLocation>
</comment>
<evidence type="ECO:0000256" key="4">
    <source>
        <dbReference type="ARBA" id="ARBA00022448"/>
    </source>
</evidence>
<feature type="compositionally biased region" description="Low complexity" evidence="14">
    <location>
        <begin position="264"/>
        <end position="285"/>
    </location>
</feature>
<dbReference type="PANTHER" id="PTHR15929">
    <property type="entry name" value="STORE-OPERATED CALCIUM ENTRY-ASSOCIATED REGULATORY FACTOR"/>
    <property type="match status" value="1"/>
</dbReference>
<dbReference type="Proteomes" id="UP000562929">
    <property type="component" value="Unassembled WGS sequence"/>
</dbReference>
<keyword evidence="6" id="KW-0812">Transmembrane</keyword>
<evidence type="ECO:0000256" key="15">
    <source>
        <dbReference type="SAM" id="SignalP"/>
    </source>
</evidence>
<reference evidence="16 17" key="1">
    <citation type="journal article" date="2020" name="G3 (Bethesda)">
        <title>Genetic Underpinnings of Host Manipulation by Ophiocordyceps as Revealed by Comparative Transcriptomics.</title>
        <authorList>
            <person name="Will I."/>
            <person name="Das B."/>
            <person name="Trinh T."/>
            <person name="Brachmann A."/>
            <person name="Ohm R.A."/>
            <person name="de Bekker C."/>
        </authorList>
    </citation>
    <scope>NUCLEOTIDE SEQUENCE [LARGE SCALE GENOMIC DNA]</scope>
    <source>
        <strain evidence="16 17">EC05</strain>
    </source>
</reference>
<evidence type="ECO:0000256" key="11">
    <source>
        <dbReference type="ARBA" id="ARBA00023065"/>
    </source>
</evidence>
<accession>A0A8H4Q1G0</accession>
<comment type="caution">
    <text evidence="16">The sequence shown here is derived from an EMBL/GenBank/DDBJ whole genome shotgun (WGS) entry which is preliminary data.</text>
</comment>
<keyword evidence="4" id="KW-0813">Transport</keyword>
<organism evidence="16 17">
    <name type="scientific">Ophiocordyceps camponoti-floridani</name>
    <dbReference type="NCBI Taxonomy" id="2030778"/>
    <lineage>
        <taxon>Eukaryota</taxon>
        <taxon>Fungi</taxon>
        <taxon>Dikarya</taxon>
        <taxon>Ascomycota</taxon>
        <taxon>Pezizomycotina</taxon>
        <taxon>Sordariomycetes</taxon>
        <taxon>Hypocreomycetidae</taxon>
        <taxon>Hypocreales</taxon>
        <taxon>Ophiocordycipitaceae</taxon>
        <taxon>Ophiocordyceps</taxon>
    </lineage>
</organism>
<comment type="similarity">
    <text evidence="2">Belongs to the SARAF family.</text>
</comment>
<dbReference type="PANTHER" id="PTHR15929:SF0">
    <property type="entry name" value="STORE-OPERATED CALCIUM ENTRY-ASSOCIATED REGULATORY FACTOR"/>
    <property type="match status" value="1"/>
</dbReference>
<name>A0A8H4Q1G0_9HYPO</name>
<feature type="region of interest" description="Disordered" evidence="14">
    <location>
        <begin position="182"/>
        <end position="229"/>
    </location>
</feature>
<dbReference type="GO" id="GO:0006816">
    <property type="term" value="P:calcium ion transport"/>
    <property type="evidence" value="ECO:0007669"/>
    <property type="project" value="UniProtKB-KW"/>
</dbReference>
<dbReference type="OrthoDB" id="20303at2759"/>
<evidence type="ECO:0000256" key="13">
    <source>
        <dbReference type="ARBA" id="ARBA00031116"/>
    </source>
</evidence>
<evidence type="ECO:0000313" key="16">
    <source>
        <dbReference type="EMBL" id="KAF4581892.1"/>
    </source>
</evidence>
<keyword evidence="7 15" id="KW-0732">Signal</keyword>
<dbReference type="AlphaFoldDB" id="A0A8H4Q1G0"/>
<evidence type="ECO:0000256" key="14">
    <source>
        <dbReference type="SAM" id="MobiDB-lite"/>
    </source>
</evidence>
<keyword evidence="12" id="KW-0472">Membrane</keyword>
<dbReference type="Pfam" id="PF06682">
    <property type="entry name" value="SARAF"/>
    <property type="match status" value="1"/>
</dbReference>
<dbReference type="GO" id="GO:2001256">
    <property type="term" value="P:regulation of store-operated calcium entry"/>
    <property type="evidence" value="ECO:0007669"/>
    <property type="project" value="InterPro"/>
</dbReference>
<dbReference type="EMBL" id="JAACLJ010000008">
    <property type="protein sequence ID" value="KAF4581892.1"/>
    <property type="molecule type" value="Genomic_DNA"/>
</dbReference>
<evidence type="ECO:0000256" key="2">
    <source>
        <dbReference type="ARBA" id="ARBA00006833"/>
    </source>
</evidence>
<keyword evidence="11" id="KW-0406">Ion transport</keyword>
<sequence>MLPLLFLALASSSLPVHASRPPNAILLSHVRTLTLRGNGAKTSHRRVPAVPQLQCLSGPLCDLYPIDRMRCTNQGSSYGPEDVEWTCSASLPEDLKLGSIDVICEGYDSTDDPYVLKGSCAVEYRLILTEKGEKRHPHLARTRNSSIDWSAWLFAPVFIARGDLLVPVPVVTVAVAVVEEGRGRGRGGGGGWNLGWGSPPDDPPPPYPGTKPSSTHQQGGRQQGWSPGFWSGLVGGAAAGYMAGGRRRDDSARRGSYPANTGAGPSSSSWSSYSSGPSSSEAGPSRLHESTGFGSTRRR</sequence>
<gene>
    <name evidence="16" type="ORF">GQ602_006516</name>
</gene>
<keyword evidence="10" id="KW-1133">Transmembrane helix</keyword>